<keyword evidence="2" id="KW-0812">Transmembrane</keyword>
<keyword evidence="5" id="KW-1185">Reference proteome</keyword>
<protein>
    <submittedName>
        <fullName evidence="4">DUF1707 domain-containing protein</fullName>
    </submittedName>
</protein>
<feature type="domain" description="DUF1707" evidence="3">
    <location>
        <begin position="28"/>
        <end position="80"/>
    </location>
</feature>
<evidence type="ECO:0000256" key="1">
    <source>
        <dbReference type="SAM" id="MobiDB-lite"/>
    </source>
</evidence>
<feature type="compositionally biased region" description="Low complexity" evidence="1">
    <location>
        <begin position="1"/>
        <end position="10"/>
    </location>
</feature>
<feature type="compositionally biased region" description="Gly residues" evidence="1">
    <location>
        <begin position="81"/>
        <end position="92"/>
    </location>
</feature>
<reference evidence="4 5" key="1">
    <citation type="submission" date="2024-10" db="EMBL/GenBank/DDBJ databases">
        <title>The Natural Products Discovery Center: Release of the First 8490 Sequenced Strains for Exploring Actinobacteria Biosynthetic Diversity.</title>
        <authorList>
            <person name="Kalkreuter E."/>
            <person name="Kautsar S.A."/>
            <person name="Yang D."/>
            <person name="Bader C.D."/>
            <person name="Teijaro C.N."/>
            <person name="Fluegel L."/>
            <person name="Davis C.M."/>
            <person name="Simpson J.R."/>
            <person name="Lauterbach L."/>
            <person name="Steele A.D."/>
            <person name="Gui C."/>
            <person name="Meng S."/>
            <person name="Li G."/>
            <person name="Viehrig K."/>
            <person name="Ye F."/>
            <person name="Su P."/>
            <person name="Kiefer A.F."/>
            <person name="Nichols A."/>
            <person name="Cepeda A.J."/>
            <person name="Yan W."/>
            <person name="Fan B."/>
            <person name="Jiang Y."/>
            <person name="Adhikari A."/>
            <person name="Zheng C.-J."/>
            <person name="Schuster L."/>
            <person name="Cowan T.M."/>
            <person name="Smanski M.J."/>
            <person name="Chevrette M.G."/>
            <person name="De Carvalho L.P.S."/>
            <person name="Shen B."/>
        </authorList>
    </citation>
    <scope>NUCLEOTIDE SEQUENCE [LARGE SCALE GENOMIC DNA]</scope>
    <source>
        <strain evidence="4 5">NPDC002173</strain>
    </source>
</reference>
<dbReference type="Proteomes" id="UP001602013">
    <property type="component" value="Unassembled WGS sequence"/>
</dbReference>
<proteinExistence type="predicted"/>
<keyword evidence="2" id="KW-1133">Transmembrane helix</keyword>
<gene>
    <name evidence="4" type="ORF">ACFYXI_25955</name>
</gene>
<dbReference type="Pfam" id="PF08044">
    <property type="entry name" value="DUF1707"/>
    <property type="match status" value="1"/>
</dbReference>
<evidence type="ECO:0000313" key="5">
    <source>
        <dbReference type="Proteomes" id="UP001602013"/>
    </source>
</evidence>
<dbReference type="EMBL" id="JBIASD010000018">
    <property type="protein sequence ID" value="MFF3669035.1"/>
    <property type="molecule type" value="Genomic_DNA"/>
</dbReference>
<feature type="region of interest" description="Disordered" evidence="1">
    <location>
        <begin position="73"/>
        <end position="126"/>
    </location>
</feature>
<feature type="transmembrane region" description="Helical" evidence="2">
    <location>
        <begin position="205"/>
        <end position="223"/>
    </location>
</feature>
<feature type="compositionally biased region" description="Basic and acidic residues" evidence="1">
    <location>
        <begin position="116"/>
        <end position="126"/>
    </location>
</feature>
<feature type="compositionally biased region" description="Basic and acidic residues" evidence="1">
    <location>
        <begin position="11"/>
        <end position="38"/>
    </location>
</feature>
<feature type="region of interest" description="Disordered" evidence="1">
    <location>
        <begin position="1"/>
        <end position="55"/>
    </location>
</feature>
<feature type="transmembrane region" description="Helical" evidence="2">
    <location>
        <begin position="182"/>
        <end position="199"/>
    </location>
</feature>
<dbReference type="PANTHER" id="PTHR40763">
    <property type="entry name" value="MEMBRANE PROTEIN-RELATED"/>
    <property type="match status" value="1"/>
</dbReference>
<name>A0ABW6SVJ3_9ACTN</name>
<dbReference type="InterPro" id="IPR012551">
    <property type="entry name" value="DUF1707_SHOCT-like"/>
</dbReference>
<comment type="caution">
    <text evidence="4">The sequence shown here is derived from an EMBL/GenBank/DDBJ whole genome shotgun (WGS) entry which is preliminary data.</text>
</comment>
<keyword evidence="2" id="KW-0472">Membrane</keyword>
<evidence type="ECO:0000313" key="4">
    <source>
        <dbReference type="EMBL" id="MFF3669035.1"/>
    </source>
</evidence>
<sequence length="238" mass="25581">MSSSEQPSSSRPERPSTSRPEPAPRDGLRIGDRERDEVTAALHDAFAQGRITREELDERLDATLAAKTEGDLRRVTADLPGGYGREPGGGQEGARWAPGHRGRPGGAGHLPWAADQPEHGPRDAGTGHRPWTAVGPGLAPWAARGPGHRPGPWGLGPALWSRHAAEARRGPYGRRRGGPPPVAFLIVAGLVTAALVSGVTWPLFAALKLLFFAWIAMAVLGFAHHRRYPRQHRHSGRS</sequence>
<accession>A0ABW6SVJ3</accession>
<evidence type="ECO:0000259" key="3">
    <source>
        <dbReference type="Pfam" id="PF08044"/>
    </source>
</evidence>
<evidence type="ECO:0000256" key="2">
    <source>
        <dbReference type="SAM" id="Phobius"/>
    </source>
</evidence>
<dbReference type="RefSeq" id="WP_387414867.1">
    <property type="nucleotide sequence ID" value="NZ_JBIASD010000018.1"/>
</dbReference>
<organism evidence="4 5">
    <name type="scientific">Microtetraspora malaysiensis</name>
    <dbReference type="NCBI Taxonomy" id="161358"/>
    <lineage>
        <taxon>Bacteria</taxon>
        <taxon>Bacillati</taxon>
        <taxon>Actinomycetota</taxon>
        <taxon>Actinomycetes</taxon>
        <taxon>Streptosporangiales</taxon>
        <taxon>Streptosporangiaceae</taxon>
        <taxon>Microtetraspora</taxon>
    </lineage>
</organism>
<dbReference type="PANTHER" id="PTHR40763:SF4">
    <property type="entry name" value="DUF1707 DOMAIN-CONTAINING PROTEIN"/>
    <property type="match status" value="1"/>
</dbReference>